<protein>
    <submittedName>
        <fullName evidence="1">Uncharacterized protein</fullName>
    </submittedName>
</protein>
<dbReference type="EMBL" id="JBHFFA010000003">
    <property type="protein sequence ID" value="KAL2633661.1"/>
    <property type="molecule type" value="Genomic_DNA"/>
</dbReference>
<dbReference type="Proteomes" id="UP001605036">
    <property type="component" value="Unassembled WGS sequence"/>
</dbReference>
<reference evidence="1 2" key="1">
    <citation type="submission" date="2024-09" db="EMBL/GenBank/DDBJ databases">
        <title>Chromosome-scale assembly of Riccia fluitans.</title>
        <authorList>
            <person name="Paukszto L."/>
            <person name="Sawicki J."/>
            <person name="Karawczyk K."/>
            <person name="Piernik-Szablinska J."/>
            <person name="Szczecinska M."/>
            <person name="Mazdziarz M."/>
        </authorList>
    </citation>
    <scope>NUCLEOTIDE SEQUENCE [LARGE SCALE GENOMIC DNA]</scope>
    <source>
        <strain evidence="1">Rf_01</strain>
        <tissue evidence="1">Aerial parts of the thallus</tissue>
    </source>
</reference>
<dbReference type="AlphaFoldDB" id="A0ABD1YSB4"/>
<evidence type="ECO:0000313" key="1">
    <source>
        <dbReference type="EMBL" id="KAL2633661.1"/>
    </source>
</evidence>
<evidence type="ECO:0000313" key="2">
    <source>
        <dbReference type="Proteomes" id="UP001605036"/>
    </source>
</evidence>
<proteinExistence type="predicted"/>
<keyword evidence="2" id="KW-1185">Reference proteome</keyword>
<gene>
    <name evidence="1" type="ORF">R1flu_005140</name>
</gene>
<comment type="caution">
    <text evidence="1">The sequence shown here is derived from an EMBL/GenBank/DDBJ whole genome shotgun (WGS) entry which is preliminary data.</text>
</comment>
<organism evidence="1 2">
    <name type="scientific">Riccia fluitans</name>
    <dbReference type="NCBI Taxonomy" id="41844"/>
    <lineage>
        <taxon>Eukaryota</taxon>
        <taxon>Viridiplantae</taxon>
        <taxon>Streptophyta</taxon>
        <taxon>Embryophyta</taxon>
        <taxon>Marchantiophyta</taxon>
        <taxon>Marchantiopsida</taxon>
        <taxon>Marchantiidae</taxon>
        <taxon>Marchantiales</taxon>
        <taxon>Ricciaceae</taxon>
        <taxon>Riccia</taxon>
    </lineage>
</organism>
<sequence>MGLLNWGSGMSTSENSLPLREAGNWEMNFSAFAVGRSPGRTHRGVKGRDVQNFEVATRIEMIWNLYSESKFSEKYENEKQMGEEEELGTFEMIVQDATHPRTGNSRQAEHEEK</sequence>
<name>A0ABD1YSB4_9MARC</name>
<accession>A0ABD1YSB4</accession>